<keyword evidence="1" id="KW-0812">Transmembrane</keyword>
<keyword evidence="4" id="KW-1185">Reference proteome</keyword>
<dbReference type="Pfam" id="PF13472">
    <property type="entry name" value="Lipase_GDSL_2"/>
    <property type="match status" value="1"/>
</dbReference>
<name>A0A839AHS4_9HYPH</name>
<feature type="domain" description="SGNH hydrolase-type esterase" evidence="2">
    <location>
        <begin position="91"/>
        <end position="251"/>
    </location>
</feature>
<dbReference type="Proteomes" id="UP000541109">
    <property type="component" value="Unassembled WGS sequence"/>
</dbReference>
<dbReference type="InterPro" id="IPR036514">
    <property type="entry name" value="SGNH_hydro_sf"/>
</dbReference>
<dbReference type="SUPFAM" id="SSF52266">
    <property type="entry name" value="SGNH hydrolase"/>
    <property type="match status" value="1"/>
</dbReference>
<dbReference type="PROSITE" id="PS01098">
    <property type="entry name" value="LIPASE_GDSL_SER"/>
    <property type="match status" value="1"/>
</dbReference>
<evidence type="ECO:0000313" key="3">
    <source>
        <dbReference type="EMBL" id="MBA5778685.1"/>
    </source>
</evidence>
<dbReference type="EMBL" id="JACFXV010000063">
    <property type="protein sequence ID" value="MBA5778685.1"/>
    <property type="molecule type" value="Genomic_DNA"/>
</dbReference>
<dbReference type="InterPro" id="IPR051532">
    <property type="entry name" value="Ester_Hydrolysis_Enzymes"/>
</dbReference>
<dbReference type="PANTHER" id="PTHR30383:SF24">
    <property type="entry name" value="THIOESTERASE 1_PROTEASE 1_LYSOPHOSPHOLIPASE L1"/>
    <property type="match status" value="1"/>
</dbReference>
<gene>
    <name evidence="3" type="ORF">H2509_16260</name>
</gene>
<organism evidence="3 4">
    <name type="scientific">Stappia albiluteola</name>
    <dbReference type="NCBI Taxonomy" id="2758565"/>
    <lineage>
        <taxon>Bacteria</taxon>
        <taxon>Pseudomonadati</taxon>
        <taxon>Pseudomonadota</taxon>
        <taxon>Alphaproteobacteria</taxon>
        <taxon>Hyphomicrobiales</taxon>
        <taxon>Stappiaceae</taxon>
        <taxon>Stappia</taxon>
    </lineage>
</organism>
<reference evidence="3 4" key="1">
    <citation type="submission" date="2020-07" db="EMBL/GenBank/DDBJ databases">
        <title>Stappia sp., F7233, whole genome shotgun sequencing project.</title>
        <authorList>
            <person name="Jiang S."/>
            <person name="Liu Z.W."/>
            <person name="Du Z.J."/>
        </authorList>
    </citation>
    <scope>NUCLEOTIDE SEQUENCE [LARGE SCALE GENOMIC DNA]</scope>
    <source>
        <strain evidence="3 4">F7233</strain>
    </source>
</reference>
<dbReference type="GO" id="GO:0006629">
    <property type="term" value="P:lipid metabolic process"/>
    <property type="evidence" value="ECO:0007669"/>
    <property type="project" value="InterPro"/>
</dbReference>
<dbReference type="Gene3D" id="3.40.50.1110">
    <property type="entry name" value="SGNH hydrolase"/>
    <property type="match status" value="1"/>
</dbReference>
<dbReference type="PANTHER" id="PTHR30383">
    <property type="entry name" value="THIOESTERASE 1/PROTEASE 1/LYSOPHOSPHOLIPASE L1"/>
    <property type="match status" value="1"/>
</dbReference>
<keyword evidence="1" id="KW-0472">Membrane</keyword>
<proteinExistence type="predicted"/>
<evidence type="ECO:0000313" key="4">
    <source>
        <dbReference type="Proteomes" id="UP000541109"/>
    </source>
</evidence>
<evidence type="ECO:0000259" key="2">
    <source>
        <dbReference type="Pfam" id="PF13472"/>
    </source>
</evidence>
<evidence type="ECO:0000256" key="1">
    <source>
        <dbReference type="SAM" id="Phobius"/>
    </source>
</evidence>
<dbReference type="AlphaFoldDB" id="A0A839AHS4"/>
<dbReference type="CDD" id="cd01822">
    <property type="entry name" value="Lysophospholipase_L1_like"/>
    <property type="match status" value="1"/>
</dbReference>
<protein>
    <submittedName>
        <fullName evidence="3">Arylesterase</fullName>
    </submittedName>
</protein>
<comment type="caution">
    <text evidence="3">The sequence shown here is derived from an EMBL/GenBank/DDBJ whole genome shotgun (WGS) entry which is preliminary data.</text>
</comment>
<dbReference type="GO" id="GO:0004622">
    <property type="term" value="F:phosphatidylcholine lysophospholipase activity"/>
    <property type="evidence" value="ECO:0007669"/>
    <property type="project" value="TreeGrafter"/>
</dbReference>
<dbReference type="InterPro" id="IPR008265">
    <property type="entry name" value="Lipase_GDSL_AS"/>
</dbReference>
<keyword evidence="1" id="KW-1133">Transmembrane helix</keyword>
<sequence>MHTFQRNDRIGRRSVCAGWSVQHLIPYIKRLSFGIGRKAATTFAAIWGAAAARSRGYWTLRRSVTFFLQLFCLLAFATFGSARAEPLTIVAFGDSLTAGYQLPPQEAFPAQLQDALNARGYDVNVVNAGVSGDTTATGLARLDWSIPQDADAVIVEFGGNDALRALPPEAAGKNLDAIVSRLTERGTAVLVAGMRAPRNLGEDYAARFDPIFAEIAEKHGALYYPFFLDGIPIGPETVLPDGLHPTGKGVAIIVERILPAVEQLIARAKAS</sequence>
<accession>A0A839AHS4</accession>
<feature type="transmembrane region" description="Helical" evidence="1">
    <location>
        <begin position="63"/>
        <end position="82"/>
    </location>
</feature>
<dbReference type="InterPro" id="IPR013830">
    <property type="entry name" value="SGNH_hydro"/>
</dbReference>